<comment type="similarity">
    <text evidence="1">Belongs to the UPF0728 family.</text>
</comment>
<reference evidence="2 3" key="1">
    <citation type="submission" date="2019-01" db="EMBL/GenBank/DDBJ databases">
        <authorList>
            <person name="Sayadi A."/>
        </authorList>
    </citation>
    <scope>NUCLEOTIDE SEQUENCE [LARGE SCALE GENOMIC DNA]</scope>
</reference>
<name>A0A653DDX0_CALMS</name>
<protein>
    <submittedName>
        <fullName evidence="2">Uncharacterized protein</fullName>
    </submittedName>
</protein>
<dbReference type="Proteomes" id="UP000410492">
    <property type="component" value="Unassembled WGS sequence"/>
</dbReference>
<evidence type="ECO:0000313" key="3">
    <source>
        <dbReference type="Proteomes" id="UP000410492"/>
    </source>
</evidence>
<evidence type="ECO:0000313" key="2">
    <source>
        <dbReference type="EMBL" id="VEN57547.1"/>
    </source>
</evidence>
<accession>A0A653DDX0</accession>
<dbReference type="AlphaFoldDB" id="A0A653DDX0"/>
<organism evidence="2 3">
    <name type="scientific">Callosobruchus maculatus</name>
    <name type="common">Southern cowpea weevil</name>
    <name type="synonym">Pulse bruchid</name>
    <dbReference type="NCBI Taxonomy" id="64391"/>
    <lineage>
        <taxon>Eukaryota</taxon>
        <taxon>Metazoa</taxon>
        <taxon>Ecdysozoa</taxon>
        <taxon>Arthropoda</taxon>
        <taxon>Hexapoda</taxon>
        <taxon>Insecta</taxon>
        <taxon>Pterygota</taxon>
        <taxon>Neoptera</taxon>
        <taxon>Endopterygota</taxon>
        <taxon>Coleoptera</taxon>
        <taxon>Polyphaga</taxon>
        <taxon>Cucujiformia</taxon>
        <taxon>Chrysomeloidea</taxon>
        <taxon>Chrysomelidae</taxon>
        <taxon>Bruchinae</taxon>
        <taxon>Bruchini</taxon>
        <taxon>Callosobruchus</taxon>
    </lineage>
</organism>
<dbReference type="PANTHER" id="PTHR28448">
    <property type="entry name" value="UPF0728 PROTEIN C10ORF53"/>
    <property type="match status" value="1"/>
</dbReference>
<dbReference type="EMBL" id="CAACVG010011187">
    <property type="protein sequence ID" value="VEN57547.1"/>
    <property type="molecule type" value="Genomic_DNA"/>
</dbReference>
<gene>
    <name evidence="2" type="ORF">CALMAC_LOCUS16147</name>
</gene>
<sequence length="141" mass="16033">MLKIKYGPYEAYGIIQHRFQKVRGLVRCLSDLGFEIEIIEIGALDRLVIEMADRPIFMCNLQHLGFNMECEDDPVCQKAVAAVQEAKTRFDDSTNVPLFLPVELGTRNCNLAGTRETAQLLTECDLLYEIKEKGTNNEMCK</sequence>
<dbReference type="OrthoDB" id="10003460at2759"/>
<dbReference type="Pfam" id="PF15092">
    <property type="entry name" value="UPF0728"/>
    <property type="match status" value="1"/>
</dbReference>
<dbReference type="PANTHER" id="PTHR28448:SF1">
    <property type="entry name" value="UPF0728 PROTEIN C10ORF53"/>
    <property type="match status" value="1"/>
</dbReference>
<evidence type="ECO:0000256" key="1">
    <source>
        <dbReference type="ARBA" id="ARBA00009973"/>
    </source>
</evidence>
<dbReference type="InterPro" id="IPR027885">
    <property type="entry name" value="UPF0728"/>
</dbReference>
<proteinExistence type="inferred from homology"/>
<keyword evidence="3" id="KW-1185">Reference proteome</keyword>